<keyword evidence="3" id="KW-0479">Metal-binding</keyword>
<dbReference type="AlphaFoldDB" id="A0ABD3AJT7"/>
<evidence type="ECO:0000256" key="4">
    <source>
        <dbReference type="ARBA" id="ARBA00022833"/>
    </source>
</evidence>
<accession>A0ABD3AJT7</accession>
<evidence type="ECO:0000256" key="5">
    <source>
        <dbReference type="ARBA" id="ARBA00023002"/>
    </source>
</evidence>
<name>A0ABD3AJT7_9GENT</name>
<sequence>MGKGGMSRGSTSSGKQDGGEENMAAWLIGIDSLSSSHLLGYGHECAGAVEEVGSEVKTLVPGDRVAIKPRISCWHCDHCKGGQSGLVTMPAARAFGALRIVIVDGDDYRLSVAKQLGADITVRVSSSIQFLSSGKIDVTPLITHRFGFSEQEVVEALETSARGGNAIKVMFNL</sequence>
<dbReference type="SUPFAM" id="SSF50129">
    <property type="entry name" value="GroES-like"/>
    <property type="match status" value="1"/>
</dbReference>
<evidence type="ECO:0000256" key="3">
    <source>
        <dbReference type="ARBA" id="ARBA00022723"/>
    </source>
</evidence>
<evidence type="ECO:0000313" key="8">
    <source>
        <dbReference type="Proteomes" id="UP001630127"/>
    </source>
</evidence>
<protein>
    <recommendedName>
        <fullName evidence="6">Alcohol dehydrogenase-like N-terminal domain-containing protein</fullName>
    </recommendedName>
</protein>
<dbReference type="Gene3D" id="3.90.180.10">
    <property type="entry name" value="Medium-chain alcohol dehydrogenases, catalytic domain"/>
    <property type="match status" value="1"/>
</dbReference>
<reference evidence="7 8" key="1">
    <citation type="submission" date="2024-11" db="EMBL/GenBank/DDBJ databases">
        <title>A near-complete genome assembly of Cinchona calisaya.</title>
        <authorList>
            <person name="Lian D.C."/>
            <person name="Zhao X.W."/>
            <person name="Wei L."/>
        </authorList>
    </citation>
    <scope>NUCLEOTIDE SEQUENCE [LARGE SCALE GENOMIC DNA]</scope>
    <source>
        <tissue evidence="7">Nenye</tissue>
    </source>
</reference>
<comment type="cofactor">
    <cofactor evidence="1">
        <name>Zn(2+)</name>
        <dbReference type="ChEBI" id="CHEBI:29105"/>
    </cofactor>
</comment>
<keyword evidence="4" id="KW-0862">Zinc</keyword>
<dbReference type="InterPro" id="IPR011032">
    <property type="entry name" value="GroES-like_sf"/>
</dbReference>
<dbReference type="GO" id="GO:0016491">
    <property type="term" value="F:oxidoreductase activity"/>
    <property type="evidence" value="ECO:0007669"/>
    <property type="project" value="UniProtKB-KW"/>
</dbReference>
<proteinExistence type="inferred from homology"/>
<evidence type="ECO:0000256" key="2">
    <source>
        <dbReference type="ARBA" id="ARBA00008072"/>
    </source>
</evidence>
<dbReference type="EMBL" id="JBJUIK010000004">
    <property type="protein sequence ID" value="KAL3531433.1"/>
    <property type="molecule type" value="Genomic_DNA"/>
</dbReference>
<organism evidence="7 8">
    <name type="scientific">Cinchona calisaya</name>
    <dbReference type="NCBI Taxonomy" id="153742"/>
    <lineage>
        <taxon>Eukaryota</taxon>
        <taxon>Viridiplantae</taxon>
        <taxon>Streptophyta</taxon>
        <taxon>Embryophyta</taxon>
        <taxon>Tracheophyta</taxon>
        <taxon>Spermatophyta</taxon>
        <taxon>Magnoliopsida</taxon>
        <taxon>eudicotyledons</taxon>
        <taxon>Gunneridae</taxon>
        <taxon>Pentapetalae</taxon>
        <taxon>asterids</taxon>
        <taxon>lamiids</taxon>
        <taxon>Gentianales</taxon>
        <taxon>Rubiaceae</taxon>
        <taxon>Cinchonoideae</taxon>
        <taxon>Cinchoneae</taxon>
        <taxon>Cinchona</taxon>
    </lineage>
</organism>
<comment type="caution">
    <text evidence="7">The sequence shown here is derived from an EMBL/GenBank/DDBJ whole genome shotgun (WGS) entry which is preliminary data.</text>
</comment>
<dbReference type="Proteomes" id="UP001630127">
    <property type="component" value="Unassembled WGS sequence"/>
</dbReference>
<keyword evidence="8" id="KW-1185">Reference proteome</keyword>
<dbReference type="PANTHER" id="PTHR43161:SF9">
    <property type="entry name" value="SORBITOL DEHYDROGENASE"/>
    <property type="match status" value="1"/>
</dbReference>
<gene>
    <name evidence="7" type="ORF">ACH5RR_010755</name>
</gene>
<evidence type="ECO:0000256" key="1">
    <source>
        <dbReference type="ARBA" id="ARBA00001947"/>
    </source>
</evidence>
<keyword evidence="5" id="KW-0560">Oxidoreductase</keyword>
<comment type="similarity">
    <text evidence="2">Belongs to the zinc-containing alcohol dehydrogenase family.</text>
</comment>
<dbReference type="Gene3D" id="3.40.50.720">
    <property type="entry name" value="NAD(P)-binding Rossmann-like Domain"/>
    <property type="match status" value="1"/>
</dbReference>
<dbReference type="Pfam" id="PF08240">
    <property type="entry name" value="ADH_N"/>
    <property type="match status" value="1"/>
</dbReference>
<evidence type="ECO:0000259" key="6">
    <source>
        <dbReference type="Pfam" id="PF08240"/>
    </source>
</evidence>
<evidence type="ECO:0000313" key="7">
    <source>
        <dbReference type="EMBL" id="KAL3531433.1"/>
    </source>
</evidence>
<dbReference type="InterPro" id="IPR013154">
    <property type="entry name" value="ADH-like_N"/>
</dbReference>
<feature type="domain" description="Alcohol dehydrogenase-like N-terminal" evidence="6">
    <location>
        <begin position="41"/>
        <end position="97"/>
    </location>
</feature>
<dbReference type="GO" id="GO:0046872">
    <property type="term" value="F:metal ion binding"/>
    <property type="evidence" value="ECO:0007669"/>
    <property type="project" value="UniProtKB-KW"/>
</dbReference>
<dbReference type="PANTHER" id="PTHR43161">
    <property type="entry name" value="SORBITOL DEHYDROGENASE"/>
    <property type="match status" value="1"/>
</dbReference>